<dbReference type="InterPro" id="IPR044246">
    <property type="entry name" value="ZFP3-like"/>
</dbReference>
<sequence>MEGQAPQSHQLLLHGVRLELRLNPTTQQRDGRLPASPSAAAVAAEHQRGGGRETFSCNYCHRKFLSSQALGGHQNAHKLERTLARRSRYADATPSSPAVAHRWLHGGGELWGYATSPAASMGGWAGTRSTKTAGGEATAENEIDLSLKL</sequence>
<dbReference type="Gene3D" id="3.30.160.60">
    <property type="entry name" value="Classic Zinc Finger"/>
    <property type="match status" value="1"/>
</dbReference>
<evidence type="ECO:0000256" key="1">
    <source>
        <dbReference type="ARBA" id="ARBA00004123"/>
    </source>
</evidence>
<dbReference type="InterPro" id="IPR013087">
    <property type="entry name" value="Znf_C2H2_type"/>
</dbReference>
<proteinExistence type="predicted"/>
<evidence type="ECO:0000256" key="4">
    <source>
        <dbReference type="ARBA" id="ARBA00022833"/>
    </source>
</evidence>
<dbReference type="Gramene" id="TraesWEE_scaffold_014955_01G000300.1">
    <property type="protein sequence ID" value="TraesWEE_scaffold_014955_01G000300.1"/>
    <property type="gene ID" value="TraesWEE_scaffold_014955_01G000300"/>
</dbReference>
<dbReference type="Gramene" id="TraesROB_scaffold_001097_01G000300.1">
    <property type="protein sequence ID" value="TraesROB_scaffold_001097_01G000300.1"/>
    <property type="gene ID" value="TraesROB_scaffold_001097_01G000300"/>
</dbReference>
<dbReference type="Gramene" id="TraesCLE_scaffold_038423_01G000200.1">
    <property type="protein sequence ID" value="TraesCLE_scaffold_038423_01G000200.1"/>
    <property type="gene ID" value="TraesCLE_scaffold_038423_01G000200"/>
</dbReference>
<reference evidence="8" key="2">
    <citation type="submission" date="2018-10" db="UniProtKB">
        <authorList>
            <consortium name="EnsemblPlants"/>
        </authorList>
    </citation>
    <scope>IDENTIFICATION</scope>
</reference>
<dbReference type="Gramene" id="TraesSTA5B03G02942500.1">
    <property type="protein sequence ID" value="TraesSTA5B03G02942500.1.CDS1"/>
    <property type="gene ID" value="TraesSTA5B03G02942500"/>
</dbReference>
<protein>
    <recommendedName>
        <fullName evidence="7">C2H2-type domain-containing protein</fullName>
    </recommendedName>
</protein>
<organism evidence="8">
    <name type="scientific">Triticum aestivum</name>
    <name type="common">Wheat</name>
    <dbReference type="NCBI Taxonomy" id="4565"/>
    <lineage>
        <taxon>Eukaryota</taxon>
        <taxon>Viridiplantae</taxon>
        <taxon>Streptophyta</taxon>
        <taxon>Embryophyta</taxon>
        <taxon>Tracheophyta</taxon>
        <taxon>Spermatophyta</taxon>
        <taxon>Magnoliopsida</taxon>
        <taxon>Liliopsida</taxon>
        <taxon>Poales</taxon>
        <taxon>Poaceae</taxon>
        <taxon>BOP clade</taxon>
        <taxon>Pooideae</taxon>
        <taxon>Triticodae</taxon>
        <taxon>Triticeae</taxon>
        <taxon>Triticinae</taxon>
        <taxon>Triticum</taxon>
    </lineage>
</organism>
<evidence type="ECO:0000256" key="2">
    <source>
        <dbReference type="ARBA" id="ARBA00022723"/>
    </source>
</evidence>
<dbReference type="PROSITE" id="PS50157">
    <property type="entry name" value="ZINC_FINGER_C2H2_2"/>
    <property type="match status" value="1"/>
</dbReference>
<keyword evidence="4" id="KW-0862">Zinc</keyword>
<dbReference type="GeneID" id="123116861"/>
<dbReference type="EnsemblPlants" id="TraesCS5B02G363600.1">
    <property type="protein sequence ID" value="TraesCS5B02G363600.1.cds1"/>
    <property type="gene ID" value="TraesCS5B02G363600"/>
</dbReference>
<dbReference type="PANTHER" id="PTHR47287">
    <property type="entry name" value="C2H2 AND C2HC ZINC FINGERS SUPERFAMILY PROTEIN"/>
    <property type="match status" value="1"/>
</dbReference>
<dbReference type="Gramene" id="TraesCAD_scaffold_013793_01G000300.1">
    <property type="protein sequence ID" value="TraesCAD_scaffold_013793_01G000300.1"/>
    <property type="gene ID" value="TraesCAD_scaffold_013793_01G000300"/>
</dbReference>
<dbReference type="Gramene" id="TraesCS5B02G363600.1">
    <property type="protein sequence ID" value="TraesCS5B02G363600.1.cds1"/>
    <property type="gene ID" value="TraesCS5B02G363600"/>
</dbReference>
<name>A0A3B6LSI1_WHEAT</name>
<dbReference type="PROSITE" id="PS00028">
    <property type="entry name" value="ZINC_FINGER_C2H2_1"/>
    <property type="match status" value="1"/>
</dbReference>
<dbReference type="RefSeq" id="XP_044393682.1">
    <property type="nucleotide sequence ID" value="XM_044537747.1"/>
</dbReference>
<reference evidence="8" key="1">
    <citation type="submission" date="2018-08" db="EMBL/GenBank/DDBJ databases">
        <authorList>
            <person name="Rossello M."/>
        </authorList>
    </citation>
    <scope>NUCLEOTIDE SEQUENCE [LARGE SCALE GENOMIC DNA]</scope>
    <source>
        <strain evidence="8">cv. Chinese Spring</strain>
    </source>
</reference>
<evidence type="ECO:0000256" key="3">
    <source>
        <dbReference type="ARBA" id="ARBA00022771"/>
    </source>
</evidence>
<keyword evidence="3 6" id="KW-0863">Zinc-finger</keyword>
<dbReference type="Gramene" id="TraesARI7B03G04271620.1">
    <property type="protein sequence ID" value="TraesARI7B03G04271620.1.CDS1"/>
    <property type="gene ID" value="TraesARI7B03G04271620"/>
</dbReference>
<comment type="subcellular location">
    <subcellularLocation>
        <location evidence="1">Nucleus</location>
    </subcellularLocation>
</comment>
<dbReference type="GO" id="GO:0008270">
    <property type="term" value="F:zinc ion binding"/>
    <property type="evidence" value="ECO:0007669"/>
    <property type="project" value="UniProtKB-KW"/>
</dbReference>
<dbReference type="Gramene" id="TraesJAG5B03G02948090.1">
    <property type="protein sequence ID" value="TraesJAG5B03G02948090.1.CDS1"/>
    <property type="gene ID" value="TraesJAG5B03G02948090"/>
</dbReference>
<dbReference type="Gramene" id="TraesKAR5B01G0359660.1">
    <property type="protein sequence ID" value="cds.TraesKAR5B01G0359660.1"/>
    <property type="gene ID" value="TraesKAR5B01G0359660"/>
</dbReference>
<evidence type="ECO:0000313" key="8">
    <source>
        <dbReference type="EnsemblPlants" id="TraesCS5B02G363600.1.cds1"/>
    </source>
</evidence>
<dbReference type="AlphaFoldDB" id="A0A3B6LSI1"/>
<evidence type="ECO:0000259" key="7">
    <source>
        <dbReference type="PROSITE" id="PS50157"/>
    </source>
</evidence>
<dbReference type="GO" id="GO:0005634">
    <property type="term" value="C:nucleus"/>
    <property type="evidence" value="ECO:0007669"/>
    <property type="project" value="UniProtKB-SubCell"/>
</dbReference>
<evidence type="ECO:0000256" key="5">
    <source>
        <dbReference type="ARBA" id="ARBA00023242"/>
    </source>
</evidence>
<dbReference type="Gramene" id="TraesPARA_EIv1.0_1717800.1">
    <property type="protein sequence ID" value="TraesPARA_EIv1.0_1717800.1.CDS1"/>
    <property type="gene ID" value="TraesPARA_EIv1.0_1717800"/>
</dbReference>
<keyword evidence="5" id="KW-0539">Nucleus</keyword>
<keyword evidence="9" id="KW-1185">Reference proteome</keyword>
<dbReference type="InterPro" id="IPR036236">
    <property type="entry name" value="Znf_C2H2_sf"/>
</dbReference>
<accession>A0A3B6LSI1</accession>
<dbReference type="SUPFAM" id="SSF57667">
    <property type="entry name" value="beta-beta-alpha zinc fingers"/>
    <property type="match status" value="1"/>
</dbReference>
<dbReference type="Gramene" id="TraesCS5B03G0911000.1">
    <property type="protein sequence ID" value="TraesCS5B03G0911000.1.CDS1"/>
    <property type="gene ID" value="TraesCS5B03G0911000"/>
</dbReference>
<keyword evidence="2" id="KW-0479">Metal-binding</keyword>
<dbReference type="Gramene" id="TraesLDM5B03G02954140.1">
    <property type="protein sequence ID" value="TraesLDM5B03G02954140.1.CDS1"/>
    <property type="gene ID" value="TraesLDM5B03G02954140"/>
</dbReference>
<dbReference type="Gramene" id="TraesNOR5B03G02979180.1">
    <property type="protein sequence ID" value="TraesNOR5B03G02979180.1.CDS1"/>
    <property type="gene ID" value="TraesNOR5B03G02979180"/>
</dbReference>
<feature type="domain" description="C2H2-type" evidence="7">
    <location>
        <begin position="55"/>
        <end position="82"/>
    </location>
</feature>
<dbReference type="Proteomes" id="UP000019116">
    <property type="component" value="Chromosome 5B"/>
</dbReference>
<dbReference type="PANTHER" id="PTHR47287:SF15">
    <property type="entry name" value="ZINC FINGER PROTEIN 3-LIKE"/>
    <property type="match status" value="1"/>
</dbReference>
<dbReference type="Gramene" id="TraesLAC5B03G02905860.1">
    <property type="protein sequence ID" value="TraesLAC5B03G02905860.1.CDS1"/>
    <property type="gene ID" value="TraesLAC5B03G02905860"/>
</dbReference>
<dbReference type="GO" id="GO:0009788">
    <property type="term" value="P:negative regulation of abscisic acid-activated signaling pathway"/>
    <property type="evidence" value="ECO:0007669"/>
    <property type="project" value="InterPro"/>
</dbReference>
<gene>
    <name evidence="8" type="primary">LOC123116861</name>
</gene>
<evidence type="ECO:0000256" key="6">
    <source>
        <dbReference type="PROSITE-ProRule" id="PRU00042"/>
    </source>
</evidence>
<evidence type="ECO:0000313" key="9">
    <source>
        <dbReference type="Proteomes" id="UP000019116"/>
    </source>
</evidence>
<dbReference type="OrthoDB" id="1933825at2759"/>